<evidence type="ECO:0000256" key="3">
    <source>
        <dbReference type="SAM" id="SignalP"/>
    </source>
</evidence>
<feature type="signal peptide" evidence="3">
    <location>
        <begin position="1"/>
        <end position="23"/>
    </location>
</feature>
<gene>
    <name evidence="5" type="ORF">ACFPZN_37095</name>
</gene>
<feature type="chain" id="PRO_5046203308" evidence="3">
    <location>
        <begin position="24"/>
        <end position="432"/>
    </location>
</feature>
<evidence type="ECO:0000259" key="4">
    <source>
        <dbReference type="Pfam" id="PF13458"/>
    </source>
</evidence>
<reference evidence="6" key="1">
    <citation type="journal article" date="2019" name="Int. J. Syst. Evol. Microbiol.">
        <title>The Global Catalogue of Microorganisms (GCM) 10K type strain sequencing project: providing services to taxonomists for standard genome sequencing and annotation.</title>
        <authorList>
            <consortium name="The Broad Institute Genomics Platform"/>
            <consortium name="The Broad Institute Genome Sequencing Center for Infectious Disease"/>
            <person name="Wu L."/>
            <person name="Ma J."/>
        </authorList>
    </citation>
    <scope>NUCLEOTIDE SEQUENCE [LARGE SCALE GENOMIC DNA]</scope>
    <source>
        <strain evidence="6">KCTC 42087</strain>
    </source>
</reference>
<protein>
    <submittedName>
        <fullName evidence="5">ABC transporter substrate-binding protein</fullName>
    </submittedName>
</protein>
<evidence type="ECO:0000313" key="6">
    <source>
        <dbReference type="Proteomes" id="UP001596074"/>
    </source>
</evidence>
<feature type="domain" description="Leucine-binding protein" evidence="4">
    <location>
        <begin position="54"/>
        <end position="407"/>
    </location>
</feature>
<dbReference type="PROSITE" id="PS51257">
    <property type="entry name" value="PROKAR_LIPOPROTEIN"/>
    <property type="match status" value="1"/>
</dbReference>
<evidence type="ECO:0000256" key="1">
    <source>
        <dbReference type="ARBA" id="ARBA00010062"/>
    </source>
</evidence>
<dbReference type="EMBL" id="JBHSON010000066">
    <property type="protein sequence ID" value="MFC5751265.1"/>
    <property type="molecule type" value="Genomic_DNA"/>
</dbReference>
<dbReference type="RefSeq" id="WP_378287165.1">
    <property type="nucleotide sequence ID" value="NZ_JBHSON010000066.1"/>
</dbReference>
<name>A0ABW1ACK1_9ACTN</name>
<proteinExistence type="inferred from homology"/>
<dbReference type="PANTHER" id="PTHR47235:SF1">
    <property type="entry name" value="BLR6548 PROTEIN"/>
    <property type="match status" value="1"/>
</dbReference>
<dbReference type="InterPro" id="IPR028081">
    <property type="entry name" value="Leu-bd"/>
</dbReference>
<evidence type="ECO:0000313" key="5">
    <source>
        <dbReference type="EMBL" id="MFC5751265.1"/>
    </source>
</evidence>
<accession>A0ABW1ACK1</accession>
<dbReference type="PANTHER" id="PTHR47235">
    <property type="entry name" value="BLR6548 PROTEIN"/>
    <property type="match status" value="1"/>
</dbReference>
<dbReference type="Proteomes" id="UP001596074">
    <property type="component" value="Unassembled WGS sequence"/>
</dbReference>
<dbReference type="Pfam" id="PF13458">
    <property type="entry name" value="Peripla_BP_6"/>
    <property type="match status" value="1"/>
</dbReference>
<evidence type="ECO:0000256" key="2">
    <source>
        <dbReference type="ARBA" id="ARBA00022729"/>
    </source>
</evidence>
<organism evidence="5 6">
    <name type="scientific">Actinomadura rugatobispora</name>
    <dbReference type="NCBI Taxonomy" id="1994"/>
    <lineage>
        <taxon>Bacteria</taxon>
        <taxon>Bacillati</taxon>
        <taxon>Actinomycetota</taxon>
        <taxon>Actinomycetes</taxon>
        <taxon>Streptosporangiales</taxon>
        <taxon>Thermomonosporaceae</taxon>
        <taxon>Actinomadura</taxon>
    </lineage>
</organism>
<dbReference type="Gene3D" id="3.40.50.2300">
    <property type="match status" value="2"/>
</dbReference>
<keyword evidence="6" id="KW-1185">Reference proteome</keyword>
<dbReference type="CDD" id="cd06343">
    <property type="entry name" value="PBP1_ABC_ligand_binding-like"/>
    <property type="match status" value="1"/>
</dbReference>
<sequence length="432" mass="45809">MTVHPRALLVLGLAGLLSTACGGAVSDTADAGSGGSALAKNCPDNATTGVTDTTLKLGVSQPLSGPLVAVGAQLYGMQAYFRYANAQGGIKGPDGKARKVELIAKDDAYTATKAKANVEQLIGDDKVFALIGQFGTAGNLAARPVIAKECVPSLFATTGAPELANPRYPWQVAGSISYSVEARILGQYLKQTKPDATVAVLEQDDDLGRAYLQGFEQGIKGSNIKIVKKVTFESTDPDVNNQITTLAATKADVFFNVAIGLSALQSINHVASSGWKPQIIQAAQVGSALLAKLQPGAGDGLIIGSPSLDLANPANQKGEEYQLFLKWFRSTPATAKIDPTTASQGWWQGRMFEWVVRHAAKMDRPSVMEATRNLTYTGPSFTLPGVKMTITPQDTNLIEGMRLQRFNRAKGLLEPFGDVIDIDGTVPYEPVR</sequence>
<dbReference type="SUPFAM" id="SSF53822">
    <property type="entry name" value="Periplasmic binding protein-like I"/>
    <property type="match status" value="1"/>
</dbReference>
<comment type="caution">
    <text evidence="5">The sequence shown here is derived from an EMBL/GenBank/DDBJ whole genome shotgun (WGS) entry which is preliminary data.</text>
</comment>
<keyword evidence="2 3" id="KW-0732">Signal</keyword>
<dbReference type="InterPro" id="IPR028082">
    <property type="entry name" value="Peripla_BP_I"/>
</dbReference>
<comment type="similarity">
    <text evidence="1">Belongs to the leucine-binding protein family.</text>
</comment>